<organism evidence="2 3">
    <name type="scientific">Williamsia sterculiae</name>
    <dbReference type="NCBI Taxonomy" id="1344003"/>
    <lineage>
        <taxon>Bacteria</taxon>
        <taxon>Bacillati</taxon>
        <taxon>Actinomycetota</taxon>
        <taxon>Actinomycetes</taxon>
        <taxon>Mycobacteriales</taxon>
        <taxon>Nocardiaceae</taxon>
        <taxon>Williamsia</taxon>
    </lineage>
</organism>
<reference evidence="2 3" key="1">
    <citation type="submission" date="2017-01" db="EMBL/GenBank/DDBJ databases">
        <authorList>
            <person name="Mah S.A."/>
            <person name="Swanson W.J."/>
            <person name="Moy G.W."/>
            <person name="Vacquier V.D."/>
        </authorList>
    </citation>
    <scope>NUCLEOTIDE SEQUENCE [LARGE SCALE GENOMIC DNA]</scope>
    <source>
        <strain evidence="2 3">CPCC 203464</strain>
    </source>
</reference>
<dbReference type="AlphaFoldDB" id="A0A1N7H7B7"/>
<accession>A0A1N7H7B7</accession>
<evidence type="ECO:0000256" key="1">
    <source>
        <dbReference type="SAM" id="MobiDB-lite"/>
    </source>
</evidence>
<evidence type="ECO:0000313" key="2">
    <source>
        <dbReference type="EMBL" id="SIS20764.1"/>
    </source>
</evidence>
<evidence type="ECO:0008006" key="4">
    <source>
        <dbReference type="Google" id="ProtNLM"/>
    </source>
</evidence>
<dbReference type="RefSeq" id="WP_076482455.1">
    <property type="nucleotide sequence ID" value="NZ_FTNT01000012.1"/>
</dbReference>
<feature type="region of interest" description="Disordered" evidence="1">
    <location>
        <begin position="120"/>
        <end position="144"/>
    </location>
</feature>
<dbReference type="SUPFAM" id="SSF55961">
    <property type="entry name" value="Bet v1-like"/>
    <property type="match status" value="1"/>
</dbReference>
<dbReference type="Proteomes" id="UP000186218">
    <property type="component" value="Unassembled WGS sequence"/>
</dbReference>
<evidence type="ECO:0000313" key="3">
    <source>
        <dbReference type="Proteomes" id="UP000186218"/>
    </source>
</evidence>
<keyword evidence="3" id="KW-1185">Reference proteome</keyword>
<sequence>MTSIQVADETFVAADPVLAPSVVADPARWRRWWPDLRLQVTEDRGPQGIRWTVSGAVTGTAEFWLRPVLDGFVLSWFLHGEPVENLPDDHRRRVARLTEVTRRFRVAGRAAASEVKHTLENGRAAGDPAVTSAGDVGTSTRMGS</sequence>
<dbReference type="STRING" id="1344003.SAMN05445060_3663"/>
<name>A0A1N7H7B7_9NOCA</name>
<dbReference type="EMBL" id="FTNT01000012">
    <property type="protein sequence ID" value="SIS20764.1"/>
    <property type="molecule type" value="Genomic_DNA"/>
</dbReference>
<dbReference type="OrthoDB" id="3826327at2"/>
<gene>
    <name evidence="2" type="ORF">SAMN05445060_3663</name>
</gene>
<proteinExistence type="predicted"/>
<protein>
    <recommendedName>
        <fullName evidence="4">Polyketide cyclase / dehydrase and lipid transport</fullName>
    </recommendedName>
</protein>